<feature type="transmembrane region" description="Helical" evidence="5">
    <location>
        <begin position="101"/>
        <end position="119"/>
    </location>
</feature>
<proteinExistence type="predicted"/>
<dbReference type="EMBL" id="CAEZTL010000031">
    <property type="protein sequence ID" value="CAB4567084.1"/>
    <property type="molecule type" value="Genomic_DNA"/>
</dbReference>
<evidence type="ECO:0000256" key="4">
    <source>
        <dbReference type="ARBA" id="ARBA00023136"/>
    </source>
</evidence>
<sequence>MTSELKIGAGARNSLWASFLIMGIASMAWVPRIPEIKDAVGLSNGQFGFVFLGSTIGSVLGAQLAGRAIHTFGSRPVARISSILLPLGLVAMAYAMTATQLFFALMLMGFGYAITDMSLNSQGIVVEKILNKKCLSSFHAMWSVGSFASAVFGGFMIAHLTPKENLVSIAVLSIIAFIPANFFLLKPDMDQHAGNTGETTEAKIPFFGKSAFPLWALGVGMIAGMVAEGAASDWAGILLRENMDISSRLYSTAFASFALAMIVSRFLGDKALHKFGLRNTVRYGGVVGGAVWGLSIAIAVPLSSYAEIPALIIVNIGFIFAGLGIGPMFPAFILAASRIKGVAPAVAISRVGLIGISGYFIGPTITGLFAEVSTLSIAMAYPVLMMILGGYMSRAIKKEQEEGLENPALNEGK</sequence>
<feature type="transmembrane region" description="Helical" evidence="5">
    <location>
        <begin position="45"/>
        <end position="65"/>
    </location>
</feature>
<name>A0A6J6DV54_9ZZZZ</name>
<dbReference type="GO" id="GO:0022857">
    <property type="term" value="F:transmembrane transporter activity"/>
    <property type="evidence" value="ECO:0007669"/>
    <property type="project" value="InterPro"/>
</dbReference>
<reference evidence="6" key="1">
    <citation type="submission" date="2020-05" db="EMBL/GenBank/DDBJ databases">
        <authorList>
            <person name="Chiriac C."/>
            <person name="Salcher M."/>
            <person name="Ghai R."/>
            <person name="Kavagutti S V."/>
        </authorList>
    </citation>
    <scope>NUCLEOTIDE SEQUENCE</scope>
</reference>
<dbReference type="GO" id="GO:0016020">
    <property type="term" value="C:membrane"/>
    <property type="evidence" value="ECO:0007669"/>
    <property type="project" value="UniProtKB-SubCell"/>
</dbReference>
<dbReference type="Gene3D" id="1.20.1250.20">
    <property type="entry name" value="MFS general substrate transporter like domains"/>
    <property type="match status" value="2"/>
</dbReference>
<dbReference type="PANTHER" id="PTHR23514:SF13">
    <property type="entry name" value="INNER MEMBRANE PROTEIN YBJJ"/>
    <property type="match status" value="1"/>
</dbReference>
<dbReference type="InterPro" id="IPR036259">
    <property type="entry name" value="MFS_trans_sf"/>
</dbReference>
<evidence type="ECO:0000256" key="3">
    <source>
        <dbReference type="ARBA" id="ARBA00022989"/>
    </source>
</evidence>
<feature type="transmembrane region" description="Helical" evidence="5">
    <location>
        <begin position="308"/>
        <end position="335"/>
    </location>
</feature>
<feature type="transmembrane region" description="Helical" evidence="5">
    <location>
        <begin position="206"/>
        <end position="227"/>
    </location>
</feature>
<accession>A0A6J6DV54</accession>
<feature type="transmembrane region" description="Helical" evidence="5">
    <location>
        <begin position="280"/>
        <end position="302"/>
    </location>
</feature>
<feature type="transmembrane region" description="Helical" evidence="5">
    <location>
        <begin position="247"/>
        <end position="268"/>
    </location>
</feature>
<dbReference type="InterPro" id="IPR051788">
    <property type="entry name" value="MFS_Transporter"/>
</dbReference>
<evidence type="ECO:0000256" key="1">
    <source>
        <dbReference type="ARBA" id="ARBA00004141"/>
    </source>
</evidence>
<keyword evidence="2 5" id="KW-0812">Transmembrane</keyword>
<dbReference type="Pfam" id="PF07690">
    <property type="entry name" value="MFS_1"/>
    <property type="match status" value="1"/>
</dbReference>
<feature type="transmembrane region" description="Helical" evidence="5">
    <location>
        <begin position="166"/>
        <end position="185"/>
    </location>
</feature>
<dbReference type="InterPro" id="IPR011701">
    <property type="entry name" value="MFS"/>
</dbReference>
<keyword evidence="4 5" id="KW-0472">Membrane</keyword>
<feature type="transmembrane region" description="Helical" evidence="5">
    <location>
        <begin position="15"/>
        <end position="33"/>
    </location>
</feature>
<dbReference type="PANTHER" id="PTHR23514">
    <property type="entry name" value="BYPASS OF STOP CODON PROTEIN 6"/>
    <property type="match status" value="1"/>
</dbReference>
<evidence type="ECO:0000256" key="5">
    <source>
        <dbReference type="SAM" id="Phobius"/>
    </source>
</evidence>
<organism evidence="6">
    <name type="scientific">freshwater metagenome</name>
    <dbReference type="NCBI Taxonomy" id="449393"/>
    <lineage>
        <taxon>unclassified sequences</taxon>
        <taxon>metagenomes</taxon>
        <taxon>ecological metagenomes</taxon>
    </lineage>
</organism>
<evidence type="ECO:0000256" key="2">
    <source>
        <dbReference type="ARBA" id="ARBA00022692"/>
    </source>
</evidence>
<protein>
    <submittedName>
        <fullName evidence="6">Unannotated protein</fullName>
    </submittedName>
</protein>
<dbReference type="CDD" id="cd17393">
    <property type="entry name" value="MFS_MosC_like"/>
    <property type="match status" value="1"/>
</dbReference>
<comment type="subcellular location">
    <subcellularLocation>
        <location evidence="1">Membrane</location>
        <topology evidence="1">Multi-pass membrane protein</topology>
    </subcellularLocation>
</comment>
<evidence type="ECO:0000313" key="6">
    <source>
        <dbReference type="EMBL" id="CAB4567084.1"/>
    </source>
</evidence>
<dbReference type="AlphaFoldDB" id="A0A6J6DV54"/>
<feature type="transmembrane region" description="Helical" evidence="5">
    <location>
        <begin position="140"/>
        <end position="160"/>
    </location>
</feature>
<feature type="transmembrane region" description="Helical" evidence="5">
    <location>
        <begin position="368"/>
        <end position="388"/>
    </location>
</feature>
<keyword evidence="3 5" id="KW-1133">Transmembrane helix</keyword>
<dbReference type="SUPFAM" id="SSF103473">
    <property type="entry name" value="MFS general substrate transporter"/>
    <property type="match status" value="1"/>
</dbReference>
<feature type="transmembrane region" description="Helical" evidence="5">
    <location>
        <begin position="342"/>
        <end position="362"/>
    </location>
</feature>
<gene>
    <name evidence="6" type="ORF">UFOPK1683_00463</name>
</gene>